<feature type="domain" description="Carboxylesterase type B" evidence="2">
    <location>
        <begin position="28"/>
        <end position="208"/>
    </location>
</feature>
<evidence type="ECO:0000259" key="2">
    <source>
        <dbReference type="Pfam" id="PF00135"/>
    </source>
</evidence>
<dbReference type="Gene3D" id="3.40.50.1820">
    <property type="entry name" value="alpha/beta hydrolase"/>
    <property type="match status" value="1"/>
</dbReference>
<dbReference type="InterPro" id="IPR019819">
    <property type="entry name" value="Carboxylesterase_B_CS"/>
</dbReference>
<feature type="signal peptide" evidence="1">
    <location>
        <begin position="1"/>
        <end position="23"/>
    </location>
</feature>
<organism evidence="3 4">
    <name type="scientific">Cerrena zonata</name>
    <dbReference type="NCBI Taxonomy" id="2478898"/>
    <lineage>
        <taxon>Eukaryota</taxon>
        <taxon>Fungi</taxon>
        <taxon>Dikarya</taxon>
        <taxon>Basidiomycota</taxon>
        <taxon>Agaricomycotina</taxon>
        <taxon>Agaricomycetes</taxon>
        <taxon>Polyporales</taxon>
        <taxon>Cerrenaceae</taxon>
        <taxon>Cerrena</taxon>
    </lineage>
</organism>
<evidence type="ECO:0000313" key="3">
    <source>
        <dbReference type="EMBL" id="KAK7686722.1"/>
    </source>
</evidence>
<protein>
    <recommendedName>
        <fullName evidence="2">Carboxylesterase type B domain-containing protein</fullName>
    </recommendedName>
</protein>
<proteinExistence type="predicted"/>
<dbReference type="InterPro" id="IPR002018">
    <property type="entry name" value="CarbesteraseB"/>
</dbReference>
<evidence type="ECO:0000256" key="1">
    <source>
        <dbReference type="SAM" id="SignalP"/>
    </source>
</evidence>
<reference evidence="3 4" key="1">
    <citation type="submission" date="2022-09" db="EMBL/GenBank/DDBJ databases">
        <authorList>
            <person name="Palmer J.M."/>
        </authorList>
    </citation>
    <scope>NUCLEOTIDE SEQUENCE [LARGE SCALE GENOMIC DNA]</scope>
    <source>
        <strain evidence="3 4">DSM 7382</strain>
    </source>
</reference>
<dbReference type="AlphaFoldDB" id="A0AAW0G2X2"/>
<sequence>MAFSCLIFVALAAVSSTFTAVAATSPLQVDLTSGVFIGQSVPNGTERWLGIPYAQAPVGDRRFRGPVAITQKSVAIHNASAFGNACPQVPSSNLGAPMSEDCLFLNVWRPTGTPDNAKLPVLFWIHGGSFMTGAASIHTYEPTRIIQRSVSIGKPLVFVSINYRLNTFGLLSTSYLEPQDLNAALHDQRMALEFAQDNIASFGGDPSKASFF</sequence>
<comment type="caution">
    <text evidence="3">The sequence shown here is derived from an EMBL/GenBank/DDBJ whole genome shotgun (WGS) entry which is preliminary data.</text>
</comment>
<dbReference type="Pfam" id="PF00135">
    <property type="entry name" value="COesterase"/>
    <property type="match status" value="1"/>
</dbReference>
<dbReference type="PROSITE" id="PS00941">
    <property type="entry name" value="CARBOXYLESTERASE_B_2"/>
    <property type="match status" value="1"/>
</dbReference>
<dbReference type="PANTHER" id="PTHR11559">
    <property type="entry name" value="CARBOXYLESTERASE"/>
    <property type="match status" value="1"/>
</dbReference>
<dbReference type="InterPro" id="IPR050309">
    <property type="entry name" value="Type-B_Carboxylest/Lipase"/>
</dbReference>
<keyword evidence="4" id="KW-1185">Reference proteome</keyword>
<dbReference type="EMBL" id="JASBNA010000016">
    <property type="protein sequence ID" value="KAK7686722.1"/>
    <property type="molecule type" value="Genomic_DNA"/>
</dbReference>
<dbReference type="SUPFAM" id="SSF53474">
    <property type="entry name" value="alpha/beta-Hydrolases"/>
    <property type="match status" value="1"/>
</dbReference>
<name>A0AAW0G2X2_9APHY</name>
<gene>
    <name evidence="3" type="ORF">QCA50_010322</name>
</gene>
<keyword evidence="1" id="KW-0732">Signal</keyword>
<evidence type="ECO:0000313" key="4">
    <source>
        <dbReference type="Proteomes" id="UP001385951"/>
    </source>
</evidence>
<feature type="chain" id="PRO_5043317611" description="Carboxylesterase type B domain-containing protein" evidence="1">
    <location>
        <begin position="24"/>
        <end position="212"/>
    </location>
</feature>
<dbReference type="InterPro" id="IPR029058">
    <property type="entry name" value="AB_hydrolase_fold"/>
</dbReference>
<accession>A0AAW0G2X2</accession>
<dbReference type="Proteomes" id="UP001385951">
    <property type="component" value="Unassembled WGS sequence"/>
</dbReference>